<dbReference type="PANTHER" id="PTHR36154">
    <property type="entry name" value="DNA-BINDING TRANSCRIPTIONAL ACTIVATOR ALPA"/>
    <property type="match status" value="1"/>
</dbReference>
<organism evidence="1 2">
    <name type="scientific">Janthinobacterium agaricidamnosum NBRC 102515 = DSM 9628</name>
    <dbReference type="NCBI Taxonomy" id="1349767"/>
    <lineage>
        <taxon>Bacteria</taxon>
        <taxon>Pseudomonadati</taxon>
        <taxon>Pseudomonadota</taxon>
        <taxon>Betaproteobacteria</taxon>
        <taxon>Burkholderiales</taxon>
        <taxon>Oxalobacteraceae</taxon>
        <taxon>Janthinobacterium</taxon>
    </lineage>
</organism>
<dbReference type="HOGENOM" id="CLU_140176_15_3_4"/>
<reference evidence="1 2" key="1">
    <citation type="journal article" date="2015" name="Genome Announc.">
        <title>Genome Sequence of Mushroom Soft-Rot Pathogen Janthinobacterium agaricidamnosum.</title>
        <authorList>
            <person name="Graupner K."/>
            <person name="Lackner G."/>
            <person name="Hertweck C."/>
        </authorList>
    </citation>
    <scope>NUCLEOTIDE SEQUENCE [LARGE SCALE GENOMIC DNA]</scope>
    <source>
        <strain evidence="2">NBRC 102515 / DSM 9628</strain>
    </source>
</reference>
<dbReference type="InterPro" id="IPR010260">
    <property type="entry name" value="AlpA"/>
</dbReference>
<gene>
    <name evidence="1" type="ORF">GJA_3535</name>
</gene>
<dbReference type="KEGG" id="jag:GJA_3535"/>
<dbReference type="EMBL" id="HG322949">
    <property type="protein sequence ID" value="CDG84151.1"/>
    <property type="molecule type" value="Genomic_DNA"/>
</dbReference>
<dbReference type="Pfam" id="PF05930">
    <property type="entry name" value="Phage_AlpA"/>
    <property type="match status" value="1"/>
</dbReference>
<dbReference type="PATRIC" id="fig|1349767.4.peg.132"/>
<evidence type="ECO:0000313" key="1">
    <source>
        <dbReference type="EMBL" id="CDG84151.1"/>
    </source>
</evidence>
<sequence length="69" mass="7543">MSDMSEVKKFLRLPVVIEVTGRSRSTILRGAKDGSFPSPVHIGPRAIAWDSTEVAAWQQKCIATSKGEN</sequence>
<dbReference type="eggNOG" id="COG3311">
    <property type="taxonomic scope" value="Bacteria"/>
</dbReference>
<dbReference type="AlphaFoldDB" id="W0V8D8"/>
<dbReference type="InterPro" id="IPR052931">
    <property type="entry name" value="Prophage_regulatory_activator"/>
</dbReference>
<evidence type="ECO:0000313" key="2">
    <source>
        <dbReference type="Proteomes" id="UP000027604"/>
    </source>
</evidence>
<proteinExistence type="predicted"/>
<dbReference type="STRING" id="1349767.GJA_3535"/>
<dbReference type="Proteomes" id="UP000027604">
    <property type="component" value="Chromosome I"/>
</dbReference>
<name>W0V8D8_9BURK</name>
<dbReference type="PANTHER" id="PTHR36154:SF1">
    <property type="entry name" value="DNA-BINDING TRANSCRIPTIONAL ACTIVATOR ALPA"/>
    <property type="match status" value="1"/>
</dbReference>
<accession>W0V8D8</accession>
<dbReference type="Gene3D" id="1.10.238.160">
    <property type="match status" value="1"/>
</dbReference>
<protein>
    <submittedName>
        <fullName evidence="1">Prophage CP4-57 regulatory family protein</fullName>
    </submittedName>
</protein>
<keyword evidence="2" id="KW-1185">Reference proteome</keyword>